<gene>
    <name evidence="2" type="ORF">TPA0598_03_03780</name>
</gene>
<dbReference type="GO" id="GO:0031412">
    <property type="term" value="P:gas vesicle organization"/>
    <property type="evidence" value="ECO:0007669"/>
    <property type="project" value="InterPro"/>
</dbReference>
<sequence>MFESQGHPILYRQQTASALRQKALRRTTGGIMATEENTERGKSHDERPERISAPTAMRHATGQLAQMLQCEPASVSALKPTDDGWLANVEVVEIERVPDTASVMASYRVHLDEQGQLVGYERTRRYGRGQIDR</sequence>
<organism evidence="2 3">
    <name type="scientific">Streptomyces lydicamycinicus</name>
    <dbReference type="NCBI Taxonomy" id="1546107"/>
    <lineage>
        <taxon>Bacteria</taxon>
        <taxon>Bacillati</taxon>
        <taxon>Actinomycetota</taxon>
        <taxon>Actinomycetes</taxon>
        <taxon>Kitasatosporales</taxon>
        <taxon>Streptomycetaceae</taxon>
        <taxon>Streptomyces</taxon>
    </lineage>
</organism>
<keyword evidence="3" id="KW-1185">Reference proteome</keyword>
<dbReference type="Proteomes" id="UP000048965">
    <property type="component" value="Unassembled WGS sequence"/>
</dbReference>
<reference evidence="3" key="1">
    <citation type="submission" date="2014-09" db="EMBL/GenBank/DDBJ databases">
        <title>Whole genome shotgun sequence of Streptomyces sp. NBRC 110027.</title>
        <authorList>
            <person name="Komaki H."/>
            <person name="Ichikawa N."/>
            <person name="Katano-Makiyama Y."/>
            <person name="Hosoyama A."/>
            <person name="Hashimoto M."/>
            <person name="Uohara A."/>
            <person name="Kitahashi Y."/>
            <person name="Ohji S."/>
            <person name="Kimura A."/>
            <person name="Yamazoe A."/>
            <person name="Igarashi Y."/>
            <person name="Fujita N."/>
        </authorList>
    </citation>
    <scope>NUCLEOTIDE SEQUENCE [LARGE SCALE GENOMIC DNA]</scope>
    <source>
        <strain evidence="3">NBRC 110027</strain>
    </source>
</reference>
<accession>A0A0P4R4V5</accession>
<evidence type="ECO:0000313" key="2">
    <source>
        <dbReference type="EMBL" id="GAO07917.1"/>
    </source>
</evidence>
<feature type="region of interest" description="Disordered" evidence="1">
    <location>
        <begin position="25"/>
        <end position="49"/>
    </location>
</feature>
<evidence type="ECO:0000256" key="1">
    <source>
        <dbReference type="SAM" id="MobiDB-lite"/>
    </source>
</evidence>
<protein>
    <submittedName>
        <fullName evidence="2">Gas vesicle protein</fullName>
    </submittedName>
</protein>
<feature type="compositionally biased region" description="Basic and acidic residues" evidence="1">
    <location>
        <begin position="37"/>
        <end position="49"/>
    </location>
</feature>
<comment type="caution">
    <text evidence="2">The sequence shown here is derived from an EMBL/GenBank/DDBJ whole genome shotgun (WGS) entry which is preliminary data.</text>
</comment>
<reference evidence="2 3" key="2">
    <citation type="journal article" date="2015" name="Stand. Genomic Sci.">
        <title>Draft genome sequence of marine-derived Streptomyces sp. TP-A0598, a producer of anti-MRSA antibiotic lydicamycins.</title>
        <authorList>
            <person name="Komaki H."/>
            <person name="Ichikawa N."/>
            <person name="Hosoyama A."/>
            <person name="Fujita N."/>
            <person name="Igarashi Y."/>
        </authorList>
    </citation>
    <scope>NUCLEOTIDE SEQUENCE [LARGE SCALE GENOMIC DNA]</scope>
    <source>
        <strain evidence="2 3">NBRC 110027</strain>
    </source>
</reference>
<dbReference type="InterPro" id="IPR008634">
    <property type="entry name" value="Gas-vesicle_GvpO"/>
</dbReference>
<dbReference type="EMBL" id="BBNO01000003">
    <property type="protein sequence ID" value="GAO07917.1"/>
    <property type="molecule type" value="Genomic_DNA"/>
</dbReference>
<name>A0A0P4R4V5_9ACTN</name>
<evidence type="ECO:0000313" key="3">
    <source>
        <dbReference type="Proteomes" id="UP000048965"/>
    </source>
</evidence>
<dbReference type="Pfam" id="PF05800">
    <property type="entry name" value="GvpO"/>
    <property type="match status" value="1"/>
</dbReference>
<dbReference type="AlphaFoldDB" id="A0A0P4R4V5"/>
<proteinExistence type="predicted"/>